<gene>
    <name evidence="2" type="ORF">HF999_09170</name>
</gene>
<dbReference type="Proteomes" id="UP000582646">
    <property type="component" value="Unassembled WGS sequence"/>
</dbReference>
<reference evidence="2 3" key="1">
    <citation type="submission" date="2020-04" db="EMBL/GenBank/DDBJ databases">
        <title>MicrobeNet Type strains.</title>
        <authorList>
            <person name="Nicholson A.C."/>
        </authorList>
    </citation>
    <scope>NUCLEOTIDE SEQUENCE [LARGE SCALE GENOMIC DNA]</scope>
    <source>
        <strain evidence="2 3">DSM 44113</strain>
    </source>
</reference>
<name>A0A846X2I9_9ACTN</name>
<evidence type="ECO:0000313" key="3">
    <source>
        <dbReference type="Proteomes" id="UP000582646"/>
    </source>
</evidence>
<dbReference type="InterPro" id="IPR037401">
    <property type="entry name" value="SnoaL-like"/>
</dbReference>
<comment type="caution">
    <text evidence="2">The sequence shown here is derived from an EMBL/GenBank/DDBJ whole genome shotgun (WGS) entry which is preliminary data.</text>
</comment>
<feature type="domain" description="SnoaL-like" evidence="1">
    <location>
        <begin position="13"/>
        <end position="137"/>
    </location>
</feature>
<sequence length="155" mass="17122">MVHSPRDDSNALQRLVDKDAIGDLLVHFSYVVDEKDWQAWADCFDDDPHVEFPFASFDGRDGLGEWAERALAPYPVTHHLNGNLEIVLDGDTAEARVKLLAAHLPSSGDPGTHFDVAGTYHWSLSRTPNGWRISRLRLEVAYTNGTDPSGLAPTA</sequence>
<keyword evidence="3" id="KW-1185">Reference proteome</keyword>
<evidence type="ECO:0000313" key="2">
    <source>
        <dbReference type="EMBL" id="NKY18539.1"/>
    </source>
</evidence>
<dbReference type="InterPro" id="IPR032710">
    <property type="entry name" value="NTF2-like_dom_sf"/>
</dbReference>
<dbReference type="AlphaFoldDB" id="A0A846X2I9"/>
<dbReference type="SUPFAM" id="SSF54427">
    <property type="entry name" value="NTF2-like"/>
    <property type="match status" value="1"/>
</dbReference>
<dbReference type="EMBL" id="JAAXOQ010000010">
    <property type="protein sequence ID" value="NKY18539.1"/>
    <property type="molecule type" value="Genomic_DNA"/>
</dbReference>
<evidence type="ECO:0000259" key="1">
    <source>
        <dbReference type="Pfam" id="PF13577"/>
    </source>
</evidence>
<dbReference type="Pfam" id="PF13577">
    <property type="entry name" value="SnoaL_4"/>
    <property type="match status" value="1"/>
</dbReference>
<proteinExistence type="predicted"/>
<organism evidence="2 3">
    <name type="scientific">Tsukamurella spumae</name>
    <dbReference type="NCBI Taxonomy" id="44753"/>
    <lineage>
        <taxon>Bacteria</taxon>
        <taxon>Bacillati</taxon>
        <taxon>Actinomycetota</taxon>
        <taxon>Actinomycetes</taxon>
        <taxon>Mycobacteriales</taxon>
        <taxon>Tsukamurellaceae</taxon>
        <taxon>Tsukamurella</taxon>
    </lineage>
</organism>
<protein>
    <submittedName>
        <fullName evidence="2">Nuclear transport factor 2 family protein</fullName>
    </submittedName>
</protein>
<dbReference type="CDD" id="cd00531">
    <property type="entry name" value="NTF2_like"/>
    <property type="match status" value="1"/>
</dbReference>
<accession>A0A846X2I9</accession>
<dbReference type="Gene3D" id="3.10.450.50">
    <property type="match status" value="1"/>
</dbReference>
<dbReference type="RefSeq" id="WP_168545577.1">
    <property type="nucleotide sequence ID" value="NZ_BAAAKS010000007.1"/>
</dbReference>